<keyword evidence="5" id="KW-0067">ATP-binding</keyword>
<keyword evidence="3" id="KW-0547">Nucleotide-binding</keyword>
<dbReference type="Pfam" id="PF00069">
    <property type="entry name" value="Pkinase"/>
    <property type="match status" value="1"/>
</dbReference>
<dbReference type="AlphaFoldDB" id="A0AAD5QAU5"/>
<dbReference type="PROSITE" id="PS50011">
    <property type="entry name" value="PROTEIN_KINASE_DOM"/>
    <property type="match status" value="1"/>
</dbReference>
<keyword evidence="2" id="KW-0808">Transferase</keyword>
<evidence type="ECO:0000256" key="4">
    <source>
        <dbReference type="ARBA" id="ARBA00022777"/>
    </source>
</evidence>
<dbReference type="InterPro" id="IPR000719">
    <property type="entry name" value="Prot_kinase_dom"/>
</dbReference>
<evidence type="ECO:0000313" key="8">
    <source>
        <dbReference type="Proteomes" id="UP001209570"/>
    </source>
</evidence>
<evidence type="ECO:0000256" key="5">
    <source>
        <dbReference type="ARBA" id="ARBA00022840"/>
    </source>
</evidence>
<dbReference type="SMART" id="SM00220">
    <property type="entry name" value="S_TKc"/>
    <property type="match status" value="1"/>
</dbReference>
<sequence>MQCVRKCDGHVAAVKVIQDFPECHEEVAREKEALALIERAGGHANIVRFDGAYQHDGFHYIVTELPENILVVDQDGKLTLKIIDFGSAEMPSSSVSKKPTMTLSGTRCYWPPEVIRHQETSQAMDMWALGCILFIMLSGRHPFDMMGCSTESEIVERILTNESVSFVHPNWRDVPEEIKSLLRGLLDKDPLTRLGVDGLLSHPALTQARDAA</sequence>
<evidence type="ECO:0000313" key="7">
    <source>
        <dbReference type="EMBL" id="KAJ0409858.1"/>
    </source>
</evidence>
<dbReference type="SUPFAM" id="SSF56112">
    <property type="entry name" value="Protein kinase-like (PK-like)"/>
    <property type="match status" value="1"/>
</dbReference>
<dbReference type="Proteomes" id="UP001209570">
    <property type="component" value="Unassembled WGS sequence"/>
</dbReference>
<keyword evidence="1" id="KW-0723">Serine/threonine-protein kinase</keyword>
<dbReference type="EMBL" id="JAKCXM010000002">
    <property type="protein sequence ID" value="KAJ0409858.1"/>
    <property type="molecule type" value="Genomic_DNA"/>
</dbReference>
<evidence type="ECO:0000256" key="1">
    <source>
        <dbReference type="ARBA" id="ARBA00022527"/>
    </source>
</evidence>
<dbReference type="InterPro" id="IPR050205">
    <property type="entry name" value="CDPK_Ser/Thr_kinases"/>
</dbReference>
<keyword evidence="8" id="KW-1185">Reference proteome</keyword>
<gene>
    <name evidence="7" type="ORF">P43SY_005752</name>
</gene>
<dbReference type="PANTHER" id="PTHR24349">
    <property type="entry name" value="SERINE/THREONINE-PROTEIN KINASE"/>
    <property type="match status" value="1"/>
</dbReference>
<dbReference type="Gene3D" id="3.30.200.20">
    <property type="entry name" value="Phosphorylase Kinase, domain 1"/>
    <property type="match status" value="1"/>
</dbReference>
<accession>A0AAD5QAU5</accession>
<dbReference type="Gene3D" id="1.10.510.10">
    <property type="entry name" value="Transferase(Phosphotransferase) domain 1"/>
    <property type="match status" value="1"/>
</dbReference>
<evidence type="ECO:0000259" key="6">
    <source>
        <dbReference type="PROSITE" id="PS50011"/>
    </source>
</evidence>
<keyword evidence="4" id="KW-0418">Kinase</keyword>
<dbReference type="InterPro" id="IPR011009">
    <property type="entry name" value="Kinase-like_dom_sf"/>
</dbReference>
<comment type="caution">
    <text evidence="7">The sequence shown here is derived from an EMBL/GenBank/DDBJ whole genome shotgun (WGS) entry which is preliminary data.</text>
</comment>
<dbReference type="GO" id="GO:0005524">
    <property type="term" value="F:ATP binding"/>
    <property type="evidence" value="ECO:0007669"/>
    <property type="project" value="UniProtKB-KW"/>
</dbReference>
<reference evidence="7" key="1">
    <citation type="submission" date="2021-12" db="EMBL/GenBank/DDBJ databases">
        <title>Prjna785345.</title>
        <authorList>
            <person name="Rujirawat T."/>
            <person name="Krajaejun T."/>
        </authorList>
    </citation>
    <scope>NUCLEOTIDE SEQUENCE</scope>
    <source>
        <strain evidence="7">Pi057C3</strain>
    </source>
</reference>
<dbReference type="GO" id="GO:0004674">
    <property type="term" value="F:protein serine/threonine kinase activity"/>
    <property type="evidence" value="ECO:0007669"/>
    <property type="project" value="UniProtKB-KW"/>
</dbReference>
<protein>
    <recommendedName>
        <fullName evidence="6">Protein kinase domain-containing protein</fullName>
    </recommendedName>
</protein>
<proteinExistence type="predicted"/>
<organism evidence="7 8">
    <name type="scientific">Pythium insidiosum</name>
    <name type="common">Pythiosis disease agent</name>
    <dbReference type="NCBI Taxonomy" id="114742"/>
    <lineage>
        <taxon>Eukaryota</taxon>
        <taxon>Sar</taxon>
        <taxon>Stramenopiles</taxon>
        <taxon>Oomycota</taxon>
        <taxon>Peronosporomycetes</taxon>
        <taxon>Pythiales</taxon>
        <taxon>Pythiaceae</taxon>
        <taxon>Pythium</taxon>
    </lineage>
</organism>
<evidence type="ECO:0000256" key="3">
    <source>
        <dbReference type="ARBA" id="ARBA00022741"/>
    </source>
</evidence>
<feature type="domain" description="Protein kinase" evidence="6">
    <location>
        <begin position="1"/>
        <end position="205"/>
    </location>
</feature>
<evidence type="ECO:0000256" key="2">
    <source>
        <dbReference type="ARBA" id="ARBA00022679"/>
    </source>
</evidence>
<name>A0AAD5QAU5_PYTIN</name>